<dbReference type="Gene3D" id="1.20.930.10">
    <property type="entry name" value="Conserved domain common to transcription factors TFIIS, elongin A, CRSP70"/>
    <property type="match status" value="1"/>
</dbReference>
<keyword evidence="19" id="KW-0251">Elongation factor</keyword>
<dbReference type="InterPro" id="IPR017923">
    <property type="entry name" value="TFIIS_N"/>
</dbReference>
<evidence type="ECO:0000313" key="20">
    <source>
        <dbReference type="Proteomes" id="UP000054776"/>
    </source>
</evidence>
<accession>A0A0V1C3A7</accession>
<dbReference type="CDD" id="cd13749">
    <property type="entry name" value="Zn-ribbon_TFIIS"/>
    <property type="match status" value="1"/>
</dbReference>
<feature type="domain" description="TFIIS N-terminal" evidence="17">
    <location>
        <begin position="39"/>
        <end position="117"/>
    </location>
</feature>
<keyword evidence="10 13" id="KW-0539">Nucleus</keyword>
<gene>
    <name evidence="19" type="primary">TCEA2</name>
    <name evidence="19" type="ORF">T01_9799</name>
</gene>
<evidence type="ECO:0000313" key="19">
    <source>
        <dbReference type="EMBL" id="KRY43518.1"/>
    </source>
</evidence>
<evidence type="ECO:0000256" key="11">
    <source>
        <dbReference type="ARBA" id="ARBA00025408"/>
    </source>
</evidence>
<dbReference type="InterPro" id="IPR035100">
    <property type="entry name" value="TF_IIS-typ"/>
</dbReference>
<dbReference type="PANTHER" id="PTHR11477:SF0">
    <property type="entry name" value="IP08861P-RELATED"/>
    <property type="match status" value="1"/>
</dbReference>
<dbReference type="Proteomes" id="UP000054776">
    <property type="component" value="Unassembled WGS sequence"/>
</dbReference>
<keyword evidence="6 14" id="KW-0862">Zinc</keyword>
<dbReference type="PIRSF" id="PIRSF006704">
    <property type="entry name" value="TF_IIS"/>
    <property type="match status" value="1"/>
</dbReference>
<evidence type="ECO:0000256" key="3">
    <source>
        <dbReference type="ARBA" id="ARBA00022553"/>
    </source>
</evidence>
<dbReference type="eggNOG" id="KOG1105">
    <property type="taxonomic scope" value="Eukaryota"/>
</dbReference>
<dbReference type="Gene3D" id="2.20.25.10">
    <property type="match status" value="1"/>
</dbReference>
<evidence type="ECO:0000259" key="17">
    <source>
        <dbReference type="PROSITE" id="PS51319"/>
    </source>
</evidence>
<dbReference type="GO" id="GO:0006368">
    <property type="term" value="P:transcription elongation by RNA polymerase II"/>
    <property type="evidence" value="ECO:0007669"/>
    <property type="project" value="InterPro"/>
</dbReference>
<evidence type="ECO:0000256" key="4">
    <source>
        <dbReference type="ARBA" id="ARBA00022723"/>
    </source>
</evidence>
<evidence type="ECO:0000256" key="7">
    <source>
        <dbReference type="ARBA" id="ARBA00023015"/>
    </source>
</evidence>
<evidence type="ECO:0000256" key="13">
    <source>
        <dbReference type="PROSITE-ProRule" id="PRU00649"/>
    </source>
</evidence>
<comment type="function">
    <text evidence="11">Necessary for efficient RNA polymerase II transcription elongation past template-encoded arresting sites. The arresting sites in DNA have the property of trapping a certain fraction of elongating RNA polymerases that pass through, resulting in locked ternary complexes. Cleavage of the nascent transcript by S-II allows the resumption of elongation from the new 3'-terminus.</text>
</comment>
<evidence type="ECO:0000256" key="1">
    <source>
        <dbReference type="ARBA" id="ARBA00004123"/>
    </source>
</evidence>
<evidence type="ECO:0000256" key="12">
    <source>
        <dbReference type="PROSITE-ProRule" id="PRU00472"/>
    </source>
</evidence>
<dbReference type="NCBIfam" id="TIGR01385">
    <property type="entry name" value="TFSII"/>
    <property type="match status" value="1"/>
</dbReference>
<keyword evidence="8 14" id="KW-0238">DNA-binding</keyword>
<evidence type="ECO:0000256" key="9">
    <source>
        <dbReference type="ARBA" id="ARBA00023163"/>
    </source>
</evidence>
<evidence type="ECO:0000259" key="18">
    <source>
        <dbReference type="PROSITE" id="PS51321"/>
    </source>
</evidence>
<dbReference type="STRING" id="6334.A0A0V1C3A7"/>
<dbReference type="FunCoup" id="A0A0V1C3A7">
    <property type="interactions" value="1753"/>
</dbReference>
<evidence type="ECO:0000256" key="2">
    <source>
        <dbReference type="ARBA" id="ARBA00009647"/>
    </source>
</evidence>
<feature type="domain" description="TFIIS-type" evidence="16">
    <location>
        <begin position="305"/>
        <end position="345"/>
    </location>
</feature>
<dbReference type="GO" id="GO:0005634">
    <property type="term" value="C:nucleus"/>
    <property type="evidence" value="ECO:0007669"/>
    <property type="project" value="UniProtKB-SubCell"/>
</dbReference>
<dbReference type="FunFam" id="1.20.930.10:FF:000002">
    <property type="entry name" value="Transcription elongation factor A (SII), 1"/>
    <property type="match status" value="1"/>
</dbReference>
<protein>
    <recommendedName>
        <fullName evidence="14">Transcription elongation factor</fullName>
    </recommendedName>
</protein>
<feature type="domain" description="TFIIS central" evidence="18">
    <location>
        <begin position="185"/>
        <end position="302"/>
    </location>
</feature>
<dbReference type="InterPro" id="IPR006289">
    <property type="entry name" value="TFSII"/>
</dbReference>
<dbReference type="InterPro" id="IPR003618">
    <property type="entry name" value="TFIIS_cen_dom"/>
</dbReference>
<feature type="compositionally biased region" description="Polar residues" evidence="15">
    <location>
        <begin position="138"/>
        <end position="156"/>
    </location>
</feature>
<dbReference type="PROSITE" id="PS00466">
    <property type="entry name" value="ZF_TFIIS_1"/>
    <property type="match status" value="1"/>
</dbReference>
<evidence type="ECO:0000256" key="6">
    <source>
        <dbReference type="ARBA" id="ARBA00022833"/>
    </source>
</evidence>
<proteinExistence type="inferred from homology"/>
<dbReference type="PROSITE" id="PS51321">
    <property type="entry name" value="TFIIS_CENTRAL"/>
    <property type="match status" value="1"/>
</dbReference>
<dbReference type="SUPFAM" id="SSF47676">
    <property type="entry name" value="Conserved domain common to transcription factors TFIIS, elongin A, CRSP70"/>
    <property type="match status" value="1"/>
</dbReference>
<reference evidence="19 20" key="1">
    <citation type="submission" date="2015-01" db="EMBL/GenBank/DDBJ databases">
        <title>Evolution of Trichinella species and genotypes.</title>
        <authorList>
            <person name="Korhonen P.K."/>
            <person name="Edoardo P."/>
            <person name="Giuseppe L.R."/>
            <person name="Gasser R.B."/>
        </authorList>
    </citation>
    <scope>NUCLEOTIDE SEQUENCE [LARGE SCALE GENOMIC DNA]</scope>
    <source>
        <strain evidence="19">ISS3</strain>
    </source>
</reference>
<dbReference type="Pfam" id="PF07500">
    <property type="entry name" value="TFIIS_M"/>
    <property type="match status" value="1"/>
</dbReference>
<dbReference type="InterPro" id="IPR036575">
    <property type="entry name" value="TFIIS_cen_dom_sf"/>
</dbReference>
<evidence type="ECO:0000256" key="10">
    <source>
        <dbReference type="ARBA" id="ARBA00023242"/>
    </source>
</evidence>
<dbReference type="GO" id="GO:0003746">
    <property type="term" value="F:translation elongation factor activity"/>
    <property type="evidence" value="ECO:0007669"/>
    <property type="project" value="UniProtKB-KW"/>
</dbReference>
<dbReference type="SMART" id="SM00440">
    <property type="entry name" value="ZnF_C2C2"/>
    <property type="match status" value="1"/>
</dbReference>
<evidence type="ECO:0000256" key="15">
    <source>
        <dbReference type="SAM" id="MobiDB-lite"/>
    </source>
</evidence>
<keyword evidence="3" id="KW-0597">Phosphoprotein</keyword>
<dbReference type="GO" id="GO:0003677">
    <property type="term" value="F:DNA binding"/>
    <property type="evidence" value="ECO:0007669"/>
    <property type="project" value="UniProtKB-KW"/>
</dbReference>
<evidence type="ECO:0000256" key="14">
    <source>
        <dbReference type="RuleBase" id="RU368078"/>
    </source>
</evidence>
<evidence type="ECO:0000256" key="5">
    <source>
        <dbReference type="ARBA" id="ARBA00022771"/>
    </source>
</evidence>
<dbReference type="InterPro" id="IPR035441">
    <property type="entry name" value="TFIIS/LEDGF_dom_sf"/>
</dbReference>
<dbReference type="PANTHER" id="PTHR11477">
    <property type="entry name" value="TRANSCRIPTION FACTOR S-II ZINC FINGER DOMAIN-CONTAINING PROTEIN"/>
    <property type="match status" value="1"/>
</dbReference>
<dbReference type="InParanoid" id="A0A0V1C3A7"/>
<evidence type="ECO:0000256" key="8">
    <source>
        <dbReference type="ARBA" id="ARBA00023125"/>
    </source>
</evidence>
<dbReference type="Gene3D" id="1.10.472.30">
    <property type="entry name" value="Transcription elongation factor S-II, central domain"/>
    <property type="match status" value="1"/>
</dbReference>
<dbReference type="SUPFAM" id="SSF57783">
    <property type="entry name" value="Zinc beta-ribbon"/>
    <property type="match status" value="1"/>
</dbReference>
<dbReference type="OrthoDB" id="44867at2759"/>
<dbReference type="Pfam" id="PF01096">
    <property type="entry name" value="Zn_ribbon_TFIIS"/>
    <property type="match status" value="1"/>
</dbReference>
<sequence>MNFKKYYTKLSFLVFNKLNFNWIFVSKRRVMAQVKPREDDLIRYGKKLDKVVNGEKSEQSAMDILQLLRATPMTVELLQKTRIGMTVNELRKKTTDRSLQVEAKNLIRHWKKLIECKSASSKSSGSSSSSSAAAANSVNLTRNDSVASNMSEGGRSNDSDGVASTPIRPRPFQKNTTFPPQMTDVREKCRQMLLKSLEPDLNSPEISVLTRERLAAEIEQEIYSLFNNTGDRYCACVRSRVFNLRDKKNPDLKRSVLSGEITAIRLATMTSEEMASEALKAARRKFTKEAIEEHQVAQEVGTPTDMFKCGKCHKKNCTYTQAQTRSADEPMTTFVYCRECGNRWKFC</sequence>
<dbReference type="EMBL" id="JYDH01000001">
    <property type="protein sequence ID" value="KRY43518.1"/>
    <property type="molecule type" value="Genomic_DNA"/>
</dbReference>
<dbReference type="AlphaFoldDB" id="A0A0V1C3A7"/>
<keyword evidence="5 12" id="KW-0863">Zinc-finger</keyword>
<dbReference type="Pfam" id="PF08711">
    <property type="entry name" value="Med26"/>
    <property type="match status" value="1"/>
</dbReference>
<feature type="compositionally biased region" description="Low complexity" evidence="15">
    <location>
        <begin position="119"/>
        <end position="137"/>
    </location>
</feature>
<keyword evidence="7 14" id="KW-0805">Transcription regulation</keyword>
<comment type="similarity">
    <text evidence="2 14">Belongs to the TFS-II family.</text>
</comment>
<keyword evidence="20" id="KW-1185">Reference proteome</keyword>
<evidence type="ECO:0000259" key="16">
    <source>
        <dbReference type="PROSITE" id="PS51133"/>
    </source>
</evidence>
<keyword evidence="9 14" id="KW-0804">Transcription</keyword>
<keyword evidence="19" id="KW-0648">Protein biosynthesis</keyword>
<organism evidence="19 20">
    <name type="scientific">Trichinella spiralis</name>
    <name type="common">Trichina worm</name>
    <dbReference type="NCBI Taxonomy" id="6334"/>
    <lineage>
        <taxon>Eukaryota</taxon>
        <taxon>Metazoa</taxon>
        <taxon>Ecdysozoa</taxon>
        <taxon>Nematoda</taxon>
        <taxon>Enoplea</taxon>
        <taxon>Dorylaimia</taxon>
        <taxon>Trichinellida</taxon>
        <taxon>Trichinellidae</taxon>
        <taxon>Trichinella</taxon>
    </lineage>
</organism>
<keyword evidence="4 14" id="KW-0479">Metal-binding</keyword>
<dbReference type="CDD" id="cd00183">
    <property type="entry name" value="TFIIS_I"/>
    <property type="match status" value="1"/>
</dbReference>
<dbReference type="InterPro" id="IPR003617">
    <property type="entry name" value="TFIIS/CRSP70_N_sub"/>
</dbReference>
<dbReference type="PROSITE" id="PS51319">
    <property type="entry name" value="TFIIS_N"/>
    <property type="match status" value="1"/>
</dbReference>
<comment type="caution">
    <text evidence="19">The sequence shown here is derived from an EMBL/GenBank/DDBJ whole genome shotgun (WGS) entry which is preliminary data.</text>
</comment>
<comment type="subcellular location">
    <subcellularLocation>
        <location evidence="1 13 14">Nucleus</location>
    </subcellularLocation>
</comment>
<dbReference type="SMART" id="SM00510">
    <property type="entry name" value="TFS2M"/>
    <property type="match status" value="1"/>
</dbReference>
<dbReference type="SUPFAM" id="SSF46942">
    <property type="entry name" value="Elongation factor TFIIS domain 2"/>
    <property type="match status" value="1"/>
</dbReference>
<dbReference type="PROSITE" id="PS51133">
    <property type="entry name" value="ZF_TFIIS_2"/>
    <property type="match status" value="1"/>
</dbReference>
<dbReference type="SMART" id="SM00509">
    <property type="entry name" value="TFS2N"/>
    <property type="match status" value="1"/>
</dbReference>
<dbReference type="GO" id="GO:0008270">
    <property type="term" value="F:zinc ion binding"/>
    <property type="evidence" value="ECO:0007669"/>
    <property type="project" value="UniProtKB-UniRule"/>
</dbReference>
<name>A0A0V1C3A7_TRISP</name>
<feature type="region of interest" description="Disordered" evidence="15">
    <location>
        <begin position="119"/>
        <end position="180"/>
    </location>
</feature>
<dbReference type="FunFam" id="2.20.25.10:FF:000001">
    <property type="entry name" value="Probable Transcription elongation factor S-II"/>
    <property type="match status" value="1"/>
</dbReference>
<dbReference type="InterPro" id="IPR001222">
    <property type="entry name" value="Znf_TFIIS"/>
</dbReference>